<feature type="domain" description="C2" evidence="1">
    <location>
        <begin position="7"/>
        <end position="153"/>
    </location>
</feature>
<dbReference type="PANTHER" id="PTHR32246">
    <property type="entry name" value="INGRESSION PROTEIN FIC1"/>
    <property type="match status" value="1"/>
</dbReference>
<protein>
    <recommendedName>
        <fullName evidence="1">C2 domain-containing protein</fullName>
    </recommendedName>
</protein>
<comment type="caution">
    <text evidence="2">The sequence shown here is derived from an EMBL/GenBank/DDBJ whole genome shotgun (WGS) entry which is preliminary data.</text>
</comment>
<sequence>MKPHHYPHHEPAVFIIDDKPRSFAVELTVMSAEGLDAAAAPISCSPFPRRRRLRPFASLTTAPPELWERHHDGSPLQEYRTGVNCREGQNPTWGDLFRVPVGSEFFGNAYSCLYLCVYDLRSGARGRRLLGWCQIPAGDFGSPLTGAVRHLSYRLRDRDATRGQGIVNVEVRVEGPLESVRGRSQTPDTWRAVIGYPVGLHAPPFAGRPASRDVSRVDMRTTCQTPLRSPLLSAQLDRLNQ</sequence>
<dbReference type="Gene3D" id="2.60.40.150">
    <property type="entry name" value="C2 domain"/>
    <property type="match status" value="1"/>
</dbReference>
<name>A0A218WI02_PUNGR</name>
<dbReference type="SUPFAM" id="SSF49562">
    <property type="entry name" value="C2 domain (Calcium/lipid-binding domain, CaLB)"/>
    <property type="match status" value="1"/>
</dbReference>
<evidence type="ECO:0000313" key="3">
    <source>
        <dbReference type="Proteomes" id="UP000197138"/>
    </source>
</evidence>
<dbReference type="InterPro" id="IPR000008">
    <property type="entry name" value="C2_dom"/>
</dbReference>
<dbReference type="Pfam" id="PF00168">
    <property type="entry name" value="C2"/>
    <property type="match status" value="1"/>
</dbReference>
<dbReference type="PANTHER" id="PTHR32246:SF66">
    <property type="entry name" value="C2 DOMAIN-CONTAINING PROTEIN"/>
    <property type="match status" value="1"/>
</dbReference>
<gene>
    <name evidence="2" type="ORF">CDL15_Pgr017883</name>
</gene>
<evidence type="ECO:0000259" key="1">
    <source>
        <dbReference type="PROSITE" id="PS50004"/>
    </source>
</evidence>
<dbReference type="AlphaFoldDB" id="A0A218WI02"/>
<proteinExistence type="predicted"/>
<dbReference type="Proteomes" id="UP000197138">
    <property type="component" value="Unassembled WGS sequence"/>
</dbReference>
<organism evidence="2 3">
    <name type="scientific">Punica granatum</name>
    <name type="common">Pomegranate</name>
    <dbReference type="NCBI Taxonomy" id="22663"/>
    <lineage>
        <taxon>Eukaryota</taxon>
        <taxon>Viridiplantae</taxon>
        <taxon>Streptophyta</taxon>
        <taxon>Embryophyta</taxon>
        <taxon>Tracheophyta</taxon>
        <taxon>Spermatophyta</taxon>
        <taxon>Magnoliopsida</taxon>
        <taxon>eudicotyledons</taxon>
        <taxon>Gunneridae</taxon>
        <taxon>Pentapetalae</taxon>
        <taxon>rosids</taxon>
        <taxon>malvids</taxon>
        <taxon>Myrtales</taxon>
        <taxon>Lythraceae</taxon>
        <taxon>Punica</taxon>
    </lineage>
</organism>
<dbReference type="EMBL" id="MTKT01004293">
    <property type="protein sequence ID" value="OWM72000.1"/>
    <property type="molecule type" value="Genomic_DNA"/>
</dbReference>
<evidence type="ECO:0000313" key="2">
    <source>
        <dbReference type="EMBL" id="OWM72000.1"/>
    </source>
</evidence>
<reference evidence="3" key="1">
    <citation type="journal article" date="2017" name="Plant J.">
        <title>The pomegranate (Punica granatum L.) genome and the genomics of punicalagin biosynthesis.</title>
        <authorList>
            <person name="Qin G."/>
            <person name="Xu C."/>
            <person name="Ming R."/>
            <person name="Tang H."/>
            <person name="Guyot R."/>
            <person name="Kramer E.M."/>
            <person name="Hu Y."/>
            <person name="Yi X."/>
            <person name="Qi Y."/>
            <person name="Xu X."/>
            <person name="Gao Z."/>
            <person name="Pan H."/>
            <person name="Jian J."/>
            <person name="Tian Y."/>
            <person name="Yue Z."/>
            <person name="Xu Y."/>
        </authorList>
    </citation>
    <scope>NUCLEOTIDE SEQUENCE [LARGE SCALE GENOMIC DNA]</scope>
    <source>
        <strain evidence="3">cv. Dabenzi</strain>
    </source>
</reference>
<dbReference type="PROSITE" id="PS50004">
    <property type="entry name" value="C2"/>
    <property type="match status" value="1"/>
</dbReference>
<dbReference type="InterPro" id="IPR035892">
    <property type="entry name" value="C2_domain_sf"/>
</dbReference>
<accession>A0A218WI02</accession>